<feature type="signal peptide" evidence="2">
    <location>
        <begin position="1"/>
        <end position="32"/>
    </location>
</feature>
<gene>
    <name evidence="3" type="ORF">TRSC58_07029</name>
</gene>
<keyword evidence="1" id="KW-0812">Transmembrane</keyword>
<evidence type="ECO:0000256" key="2">
    <source>
        <dbReference type="SAM" id="SignalP"/>
    </source>
</evidence>
<comment type="caution">
    <text evidence="3">The sequence shown here is derived from an EMBL/GenBank/DDBJ whole genome shotgun (WGS) entry which is preliminary data.</text>
</comment>
<proteinExistence type="predicted"/>
<keyword evidence="1" id="KW-1133">Transmembrane helix</keyword>
<dbReference type="VEuPathDB" id="TriTrypDB:TRSC58_07029"/>
<evidence type="ECO:0000256" key="1">
    <source>
        <dbReference type="SAM" id="Phobius"/>
    </source>
</evidence>
<protein>
    <submittedName>
        <fullName evidence="3">Uncharacterized protein</fullName>
    </submittedName>
</protein>
<feature type="transmembrane region" description="Helical" evidence="1">
    <location>
        <begin position="262"/>
        <end position="286"/>
    </location>
</feature>
<organism evidence="3 4">
    <name type="scientific">Trypanosoma rangeli SC58</name>
    <dbReference type="NCBI Taxonomy" id="429131"/>
    <lineage>
        <taxon>Eukaryota</taxon>
        <taxon>Discoba</taxon>
        <taxon>Euglenozoa</taxon>
        <taxon>Kinetoplastea</taxon>
        <taxon>Metakinetoplastina</taxon>
        <taxon>Trypanosomatida</taxon>
        <taxon>Trypanosomatidae</taxon>
        <taxon>Trypanosoma</taxon>
        <taxon>Herpetosoma</taxon>
    </lineage>
</organism>
<dbReference type="EMBL" id="AUPL01007029">
    <property type="protein sequence ID" value="ESL05326.1"/>
    <property type="molecule type" value="Genomic_DNA"/>
</dbReference>
<sequence>MMATEVGMRARSAVRTVVRWMALLLLLQCVGSHPSFTAAGEDKHVVVRIKRYFSLPNSEFRNKYGGQVDYASSLTSCELKGGLLTADQTPAAHESITDHLRQVGDIANKEVLTYMGGDAYYSAVWEKDLSKICETGIAKASLNCIFEWNQGLFADSKVKHRGVPFFKGSLHSLAGAGRLNGYDSYWQDGYPAHGQIYLISRLDMIMEGAKATWYDGTDRAYENPETPPASFGIVCEVQDGIVPTSTTTLPPKVVVPWVQEHWYAILLVVLLPLIAAIALIVVICCCCRRTDDKYTRAAPMELREVSGNVVYGTQERQSGGADVSEDPVVFMRLPREQQHVLQRNPWMSPSQHAVPVDVLATPTTRGRRLPESCRLPEANTVESNRPTGCLLT</sequence>
<keyword evidence="4" id="KW-1185">Reference proteome</keyword>
<name>A0A061IU00_TRYRA</name>
<keyword evidence="1" id="KW-0472">Membrane</keyword>
<dbReference type="OrthoDB" id="252801at2759"/>
<dbReference type="InterPro" id="IPR031797">
    <property type="entry name" value="DUF5075"/>
</dbReference>
<dbReference type="PANTHER" id="PTHR35613">
    <property type="entry name" value="C-TYPE LECTIN DOMAIN-CONTAINING PROTEIN"/>
    <property type="match status" value="1"/>
</dbReference>
<dbReference type="Proteomes" id="UP000031737">
    <property type="component" value="Unassembled WGS sequence"/>
</dbReference>
<keyword evidence="2" id="KW-0732">Signal</keyword>
<accession>A0A061IU00</accession>
<dbReference type="AlphaFoldDB" id="A0A061IU00"/>
<evidence type="ECO:0000313" key="3">
    <source>
        <dbReference type="EMBL" id="ESL05326.1"/>
    </source>
</evidence>
<dbReference type="Pfam" id="PF16825">
    <property type="entry name" value="DUF5075"/>
    <property type="match status" value="1"/>
</dbReference>
<reference evidence="3 4" key="1">
    <citation type="submission" date="2013-07" db="EMBL/GenBank/DDBJ databases">
        <authorList>
            <person name="Stoco P.H."/>
            <person name="Wagner G."/>
            <person name="Gerber A."/>
            <person name="Zaha A."/>
            <person name="Thompson C."/>
            <person name="Bartholomeu D.C."/>
            <person name="Luckemeyer D.D."/>
            <person name="Bahia D."/>
            <person name="Loreto E."/>
            <person name="Prestes E.B."/>
            <person name="Lima F.M."/>
            <person name="Rodrigues-Luiz G."/>
            <person name="Vallejo G.A."/>
            <person name="Filho J.F."/>
            <person name="Monteiro K.M."/>
            <person name="Tyler K.M."/>
            <person name="de Almeida L.G."/>
            <person name="Ortiz M.F."/>
            <person name="Siervo M.A."/>
            <person name="de Moraes M.H."/>
            <person name="Cunha O.L."/>
            <person name="Mendonca-Neto R."/>
            <person name="Silva R."/>
            <person name="Teixeira S.M."/>
            <person name="Murta S.M."/>
            <person name="Sincero T.C."/>
            <person name="Mendes T.A."/>
            <person name="Urmenyi T.P."/>
            <person name="Silva V.G."/>
            <person name="da Rocha W.D."/>
            <person name="Andersson B."/>
            <person name="Romanha A.J."/>
            <person name="Steindel M."/>
            <person name="de Vasconcelos A.T."/>
            <person name="Grisard E.C."/>
        </authorList>
    </citation>
    <scope>NUCLEOTIDE SEQUENCE [LARGE SCALE GENOMIC DNA]</scope>
    <source>
        <strain evidence="3 4">SC58</strain>
    </source>
</reference>
<feature type="chain" id="PRO_5001601315" evidence="2">
    <location>
        <begin position="33"/>
        <end position="392"/>
    </location>
</feature>
<dbReference type="PANTHER" id="PTHR35613:SF2">
    <property type="entry name" value="C-TYPE LECTIN DOMAIN-CONTAINING PROTEIN"/>
    <property type="match status" value="1"/>
</dbReference>
<evidence type="ECO:0000313" key="4">
    <source>
        <dbReference type="Proteomes" id="UP000031737"/>
    </source>
</evidence>